<reference evidence="2 3" key="1">
    <citation type="submission" date="2017-04" db="EMBL/GenBank/DDBJ databases">
        <title>Draft genome sequence of Zooshikella ganghwensis VG4 isolated from Red Sea sediments.</title>
        <authorList>
            <person name="Rehman Z."/>
            <person name="Alam I."/>
            <person name="Kamau A."/>
            <person name="Bajic V."/>
            <person name="Leiknes T."/>
        </authorList>
    </citation>
    <scope>NUCLEOTIDE SEQUENCE [LARGE SCALE GENOMIC DNA]</scope>
    <source>
        <strain evidence="2 3">VG4</strain>
    </source>
</reference>
<keyword evidence="1" id="KW-0472">Membrane</keyword>
<feature type="transmembrane region" description="Helical" evidence="1">
    <location>
        <begin position="76"/>
        <end position="96"/>
    </location>
</feature>
<name>A0A4P9VK26_9GAMM</name>
<dbReference type="PANTHER" id="PTHR28026">
    <property type="entry name" value="DUF962 DOMAIN PROTEIN (AFU_ORTHOLOGUE AFUA_8G05310)"/>
    <property type="match status" value="1"/>
</dbReference>
<dbReference type="AlphaFoldDB" id="A0A4P9VK26"/>
<dbReference type="GO" id="GO:0016020">
    <property type="term" value="C:membrane"/>
    <property type="evidence" value="ECO:0007669"/>
    <property type="project" value="GOC"/>
</dbReference>
<keyword evidence="1" id="KW-1133">Transmembrane helix</keyword>
<dbReference type="InterPro" id="IPR009305">
    <property type="entry name" value="Mpo1-like"/>
</dbReference>
<proteinExistence type="predicted"/>
<dbReference type="RefSeq" id="WP_094786149.1">
    <property type="nucleotide sequence ID" value="NZ_NDXW01000001.1"/>
</dbReference>
<keyword evidence="1" id="KW-0812">Transmembrane</keyword>
<dbReference type="GO" id="GO:0046521">
    <property type="term" value="P:sphingoid catabolic process"/>
    <property type="evidence" value="ECO:0007669"/>
    <property type="project" value="TreeGrafter"/>
</dbReference>
<feature type="transmembrane region" description="Helical" evidence="1">
    <location>
        <begin position="24"/>
        <end position="43"/>
    </location>
</feature>
<feature type="transmembrane region" description="Helical" evidence="1">
    <location>
        <begin position="49"/>
        <end position="69"/>
    </location>
</feature>
<comment type="caution">
    <text evidence="2">The sequence shown here is derived from an EMBL/GenBank/DDBJ whole genome shotgun (WGS) entry which is preliminary data.</text>
</comment>
<organism evidence="2 3">
    <name type="scientific">Zooshikella ganghwensis</name>
    <dbReference type="NCBI Taxonomy" id="202772"/>
    <lineage>
        <taxon>Bacteria</taxon>
        <taxon>Pseudomonadati</taxon>
        <taxon>Pseudomonadota</taxon>
        <taxon>Gammaproteobacteria</taxon>
        <taxon>Oceanospirillales</taxon>
        <taxon>Zooshikellaceae</taxon>
        <taxon>Zooshikella</taxon>
    </lineage>
</organism>
<keyword evidence="3" id="KW-1185">Reference proteome</keyword>
<evidence type="ECO:0000313" key="3">
    <source>
        <dbReference type="Proteomes" id="UP000257039"/>
    </source>
</evidence>
<evidence type="ECO:0000313" key="2">
    <source>
        <dbReference type="EMBL" id="RDH42684.1"/>
    </source>
</evidence>
<dbReference type="Proteomes" id="UP000257039">
    <property type="component" value="Unassembled WGS sequence"/>
</dbReference>
<dbReference type="PANTHER" id="PTHR28026:SF9">
    <property type="entry name" value="2-HYDROXY-PALMITIC ACID DIOXYGENASE MPO1"/>
    <property type="match status" value="1"/>
</dbReference>
<gene>
    <name evidence="2" type="ORF">B9G39_04050</name>
</gene>
<sequence length="153" mass="17480">MAKSLDQWFTEYSASHQHPLNKKIHFIAVPTIYATVIALLWSIPLPEILTPFAWANIGTLSVLLIIAFYCTLSAKLSIIMLCFSGIILLMCYWLTLNSPWPLWLVALALFIFMWILQFIGHAVEGKKPSFFKDLQFLLIGPAWVMAYLFKGLK</sequence>
<feature type="transmembrane region" description="Helical" evidence="1">
    <location>
        <begin position="102"/>
        <end position="123"/>
    </location>
</feature>
<dbReference type="Pfam" id="PF06127">
    <property type="entry name" value="Mpo1-like"/>
    <property type="match status" value="1"/>
</dbReference>
<evidence type="ECO:0000256" key="1">
    <source>
        <dbReference type="SAM" id="Phobius"/>
    </source>
</evidence>
<protein>
    <submittedName>
        <fullName evidence="2">DUF962 domain-containing protein</fullName>
    </submittedName>
</protein>
<dbReference type="EMBL" id="NDXW01000001">
    <property type="protein sequence ID" value="RDH42684.1"/>
    <property type="molecule type" value="Genomic_DNA"/>
</dbReference>
<accession>A0A4P9VK26</accession>